<feature type="region of interest" description="Disordered" evidence="1">
    <location>
        <begin position="384"/>
        <end position="404"/>
    </location>
</feature>
<feature type="compositionally biased region" description="Basic and acidic residues" evidence="1">
    <location>
        <begin position="722"/>
        <end position="734"/>
    </location>
</feature>
<feature type="compositionally biased region" description="Basic and acidic residues" evidence="1">
    <location>
        <begin position="977"/>
        <end position="996"/>
    </location>
</feature>
<feature type="compositionally biased region" description="Low complexity" evidence="1">
    <location>
        <begin position="834"/>
        <end position="877"/>
    </location>
</feature>
<evidence type="ECO:0000256" key="1">
    <source>
        <dbReference type="SAM" id="MobiDB-lite"/>
    </source>
</evidence>
<name>A0A9Q5HRU2_SANBA</name>
<sequence>MLVLSGMKFEPKGSTVHVGEPSEEDRKQRDVLTLRAGRSTVLGGRMHIRIQTHVPPVVLRASLSLVSPSVLMGEFSLIKRACCLCRASISTACLRNYSESGLLGAYYIQDILDELDSSRGSSSFHWLLAISFDWLRDKEHVLNDRKYSESGLLGAYYIQDILDELDSSRSSSTFHWLLAISFDWSIISPFLRRITSSQVRIDDSPSSLSSSGKELSSLWHSIFSATTYLTHRLLSPFFPNGGKSRSLSSSDAVPRTASGTTTEEVEAVVIQAQAQGKLRLRLLEACTQLAAQLGLPLEKLGTLHDVALETGSRIGIEEFLWLSEQEASRVRDGRDAEEASKARAEGGRSLMLLLVRVLPQHQQQQQQQSSSEAVLCSDSQGRVGFKGTPQENGGGRDNGATGPRSFYQQEQTSRIALADGFKMRFMGRFRDVLAETTGAKPDAVDKALNGCKNNAAGKYGSVLEAGCTYVSLFVEQVSCDGSSEVLVYDFAKHQLPSYRLHLPALTKEMRDWLYNMSGFTASDIIQICKDEVEQGRLLSARFSRDHTFACDWEEQRQAQQGQQQRQVEAELIDFKEALAKALSQLMCDMSFVGEGLETWTYLTRHILDVPSVQVDDGSPNSSSDGEMVPSSPPRTHMIVFHAEIPDPLDTDLLEGESDLTHLSTSSTSASRNMHGLQMPSVFEFIPRTLFDVVRALAVSQPAREAFRVEATKELDWLISDDRSHTTSHSRDRGRPAAVAASSNDLRTAVAASSKDLRTGGHAPGRLSRALVSSFSIDSLSDEESGTYHGAGAGAIRARVKKSWAAFKTRARALSLSRRKAGHYDRRHQNIETGSQIPLSSSFSQSASRTHLLSHSHTGSSSTTMTTATATTATNTSTKMRPSEWTSYSIPISEPQPIVPADSRTNLNLSPYTRRHLYPHSRSAVELGHVSRIAAISTTNFATTTTTATRNTVLKAGAPLPSRYPYLDNGHSALRSCTRPELEKPEPTSKSRSENSVRGRSRSHSRSRGRTCRSRWLDIPESVPVPVPIPLPLPVAAPIPLHELSAGQLPRRSMIPGSGSGAGSHRSVTTTAFMSAPDVANTKGFF</sequence>
<organism evidence="2 3">
    <name type="scientific">Sanghuangporus baumii</name>
    <name type="common">Phellinus baumii</name>
    <dbReference type="NCBI Taxonomy" id="108892"/>
    <lineage>
        <taxon>Eukaryota</taxon>
        <taxon>Fungi</taxon>
        <taxon>Dikarya</taxon>
        <taxon>Basidiomycota</taxon>
        <taxon>Agaricomycotina</taxon>
        <taxon>Agaricomycetes</taxon>
        <taxon>Hymenochaetales</taxon>
        <taxon>Hymenochaetaceae</taxon>
        <taxon>Sanghuangporus</taxon>
    </lineage>
</organism>
<reference evidence="2" key="1">
    <citation type="submission" date="2016-06" db="EMBL/GenBank/DDBJ databases">
        <title>Draft Genome sequence of the fungus Inonotus baumii.</title>
        <authorList>
            <person name="Zhu H."/>
            <person name="Lin W."/>
        </authorList>
    </citation>
    <scope>NUCLEOTIDE SEQUENCE</scope>
    <source>
        <strain evidence="2">821</strain>
    </source>
</reference>
<gene>
    <name evidence="2" type="ORF">A7U60_g8056</name>
</gene>
<dbReference type="PANTHER" id="PTHR35152:SF1">
    <property type="entry name" value="DOMAIN SIGNALLING PROTEIN, PUTATIVE (AFU_ORTHOLOGUE AFUA_5G11310)-RELATED"/>
    <property type="match status" value="1"/>
</dbReference>
<dbReference type="EMBL" id="LNZH02000213">
    <property type="protein sequence ID" value="OCB84836.1"/>
    <property type="molecule type" value="Genomic_DNA"/>
</dbReference>
<proteinExistence type="predicted"/>
<dbReference type="AlphaFoldDB" id="A0A9Q5HRU2"/>
<protein>
    <submittedName>
        <fullName evidence="2">Uncharacterized protein</fullName>
    </submittedName>
</protein>
<dbReference type="PANTHER" id="PTHR35152">
    <property type="entry name" value="DOMAIN SIGNALLING PROTEIN, PUTATIVE (AFU_ORTHOLOGUE AFUA_5G11310)-RELATED"/>
    <property type="match status" value="1"/>
</dbReference>
<dbReference type="Proteomes" id="UP000757232">
    <property type="component" value="Unassembled WGS sequence"/>
</dbReference>
<dbReference type="OrthoDB" id="264015at2759"/>
<feature type="region of interest" description="Disordered" evidence="1">
    <location>
        <begin position="957"/>
        <end position="1012"/>
    </location>
</feature>
<keyword evidence="3" id="KW-1185">Reference proteome</keyword>
<feature type="region of interest" description="Disordered" evidence="1">
    <location>
        <begin position="722"/>
        <end position="744"/>
    </location>
</feature>
<evidence type="ECO:0000313" key="3">
    <source>
        <dbReference type="Proteomes" id="UP000757232"/>
    </source>
</evidence>
<feature type="compositionally biased region" description="Basic residues" evidence="1">
    <location>
        <begin position="998"/>
        <end position="1012"/>
    </location>
</feature>
<evidence type="ECO:0000313" key="2">
    <source>
        <dbReference type="EMBL" id="OCB84836.1"/>
    </source>
</evidence>
<accession>A0A9Q5HRU2</accession>
<comment type="caution">
    <text evidence="2">The sequence shown here is derived from an EMBL/GenBank/DDBJ whole genome shotgun (WGS) entry which is preliminary data.</text>
</comment>
<feature type="region of interest" description="Disordered" evidence="1">
    <location>
        <begin position="832"/>
        <end position="881"/>
    </location>
</feature>